<dbReference type="Proteomes" id="UP000007813">
    <property type="component" value="Unassembled WGS sequence"/>
</dbReference>
<comment type="caution">
    <text evidence="1">The sequence shown here is derived from an EMBL/GenBank/DDBJ whole genome shotgun (WGS) entry which is preliminary data.</text>
</comment>
<dbReference type="EMBL" id="ALJD01000016">
    <property type="protein sequence ID" value="EJN57222.1"/>
    <property type="molecule type" value="Genomic_DNA"/>
</dbReference>
<proteinExistence type="predicted"/>
<evidence type="ECO:0000313" key="2">
    <source>
        <dbReference type="Proteomes" id="UP000007813"/>
    </source>
</evidence>
<organism evidence="1 2">
    <name type="scientific">Halogranum salarium B-1</name>
    <dbReference type="NCBI Taxonomy" id="1210908"/>
    <lineage>
        <taxon>Archaea</taxon>
        <taxon>Methanobacteriati</taxon>
        <taxon>Methanobacteriota</taxon>
        <taxon>Stenosarchaea group</taxon>
        <taxon>Halobacteria</taxon>
        <taxon>Halobacteriales</taxon>
        <taxon>Haloferacaceae</taxon>
    </lineage>
</organism>
<protein>
    <submittedName>
        <fullName evidence="1">Uncharacterized protein</fullName>
    </submittedName>
</protein>
<evidence type="ECO:0000313" key="1">
    <source>
        <dbReference type="EMBL" id="EJN57222.1"/>
    </source>
</evidence>
<reference evidence="1 2" key="1">
    <citation type="journal article" date="2012" name="J. Bacteriol.">
        <title>Draft Genome Sequence of the Extremely Halophilic Archaeon Halogranum salarium B-1T.</title>
        <authorList>
            <person name="Kim K.K."/>
            <person name="Lee K.C."/>
            <person name="Lee J.S."/>
        </authorList>
    </citation>
    <scope>NUCLEOTIDE SEQUENCE [LARGE SCALE GENOMIC DNA]</scope>
    <source>
        <strain evidence="1 2">B-1</strain>
    </source>
</reference>
<dbReference type="AlphaFoldDB" id="J3ET52"/>
<sequence length="47" mass="5232">MFGADDEVYGCLSRQRVCDVREVNTCRRSASVSRRKPSASTSVTRPP</sequence>
<name>J3ET52_9EURY</name>
<gene>
    <name evidence="1" type="ORF">HSB1_46080</name>
</gene>
<accession>J3ET52</accession>